<reference evidence="3 4" key="1">
    <citation type="submission" date="2016-10" db="EMBL/GenBank/DDBJ databases">
        <authorList>
            <person name="de Groot N.N."/>
        </authorList>
    </citation>
    <scope>NUCLEOTIDE SEQUENCE [LARGE SCALE GENOMIC DNA]</scope>
    <source>
        <strain evidence="3 4">LMG 2247</strain>
    </source>
</reference>
<dbReference type="PANTHER" id="PTHR21198">
    <property type="entry name" value="GLUTAMATE RACEMASE"/>
    <property type="match status" value="1"/>
</dbReference>
<dbReference type="SUPFAM" id="SSF53681">
    <property type="entry name" value="Aspartate/glutamate racemase"/>
    <property type="match status" value="2"/>
</dbReference>
<sequence length="240" mass="26196">MKTIGIIGGMSWESSVEYYRLLNRYAKARLGGHHNARNLLLTVDFAEVEAHQRAGDWAALGTQMAAAARQLERGGADLVILATNTMHKVYESIEQAVAVPFLHIADPTGSALRAAGIERVGLLGTRYTMEQAFYTGRLAERYALETLTPNEADRADVHRIIFDELCHGVVHEESRRVYQRVIAELAARGAQAVILGCTEITLLIKPEHAVLPVFDTAALHAQAAVDWAIEADRQGAAAAD</sequence>
<evidence type="ECO:0000256" key="2">
    <source>
        <dbReference type="ARBA" id="ARBA00023235"/>
    </source>
</evidence>
<dbReference type="RefSeq" id="WP_090685577.1">
    <property type="nucleotide sequence ID" value="NZ_CADERL010000012.1"/>
</dbReference>
<dbReference type="GO" id="GO:0047661">
    <property type="term" value="F:amino-acid racemase activity"/>
    <property type="evidence" value="ECO:0007669"/>
    <property type="project" value="InterPro"/>
</dbReference>
<dbReference type="EMBL" id="FNCJ01000006">
    <property type="protein sequence ID" value="SDG99666.1"/>
    <property type="molecule type" value="Genomic_DNA"/>
</dbReference>
<evidence type="ECO:0000313" key="4">
    <source>
        <dbReference type="Proteomes" id="UP000199706"/>
    </source>
</evidence>
<dbReference type="Gene3D" id="3.40.50.1860">
    <property type="match status" value="2"/>
</dbReference>
<organism evidence="3 4">
    <name type="scientific">Paraburkholderia phenazinium</name>
    <dbReference type="NCBI Taxonomy" id="60549"/>
    <lineage>
        <taxon>Bacteria</taxon>
        <taxon>Pseudomonadati</taxon>
        <taxon>Pseudomonadota</taxon>
        <taxon>Betaproteobacteria</taxon>
        <taxon>Burkholderiales</taxon>
        <taxon>Burkholderiaceae</taxon>
        <taxon>Paraburkholderia</taxon>
    </lineage>
</organism>
<evidence type="ECO:0000313" key="3">
    <source>
        <dbReference type="EMBL" id="SDG99666.1"/>
    </source>
</evidence>
<gene>
    <name evidence="3" type="ORF">SAMN05216466_106308</name>
</gene>
<dbReference type="NCBIfam" id="TIGR00035">
    <property type="entry name" value="asp_race"/>
    <property type="match status" value="1"/>
</dbReference>
<proteinExistence type="inferred from homology"/>
<dbReference type="InterPro" id="IPR004380">
    <property type="entry name" value="Asp_race"/>
</dbReference>
<dbReference type="InterPro" id="IPR001920">
    <property type="entry name" value="Asp/Glu_race"/>
</dbReference>
<dbReference type="PANTHER" id="PTHR21198:SF7">
    <property type="entry name" value="ASPARTATE-GLUTAMATE RACEMASE FAMILY"/>
    <property type="match status" value="1"/>
</dbReference>
<dbReference type="Pfam" id="PF01177">
    <property type="entry name" value="Asp_Glu_race"/>
    <property type="match status" value="1"/>
</dbReference>
<dbReference type="InterPro" id="IPR015942">
    <property type="entry name" value="Asp/Glu/hydantoin_racemase"/>
</dbReference>
<protein>
    <submittedName>
        <fullName evidence="3">Aspartate racemase</fullName>
    </submittedName>
</protein>
<dbReference type="Proteomes" id="UP000199706">
    <property type="component" value="Unassembled WGS sequence"/>
</dbReference>
<comment type="similarity">
    <text evidence="1">Belongs to the aspartate/glutamate racemases family.</text>
</comment>
<accession>A0A1G7YTR9</accession>
<dbReference type="AlphaFoldDB" id="A0A1G7YTR9"/>
<evidence type="ECO:0000256" key="1">
    <source>
        <dbReference type="ARBA" id="ARBA00007847"/>
    </source>
</evidence>
<name>A0A1G7YTR9_9BURK</name>
<dbReference type="OrthoDB" id="9803739at2"/>
<keyword evidence="2" id="KW-0413">Isomerase</keyword>